<accession>A0ABS2CH73</accession>
<keyword evidence="4" id="KW-0408">Iron</keyword>
<keyword evidence="2" id="KW-0349">Heme</keyword>
<evidence type="ECO:0000256" key="2">
    <source>
        <dbReference type="ARBA" id="ARBA00022617"/>
    </source>
</evidence>
<sequence length="144" mass="15563">MTTLYEQAGGAEGMLALSHAWHARCLADPVAAHPFEHPGHPEHVERLAAYWGEALGGPPAYTDGMGDEAHVSRMHAGEGEHAELDRACIACFDVAMTDVGLTTDPLRTELHDYFVWSTGRLSAHPGSADRIADDLTVPRWPQPG</sequence>
<protein>
    <submittedName>
        <fullName evidence="5">Oxidoreductase</fullName>
    </submittedName>
</protein>
<evidence type="ECO:0000313" key="6">
    <source>
        <dbReference type="Proteomes" id="UP001430172"/>
    </source>
</evidence>
<dbReference type="SUPFAM" id="SSF46458">
    <property type="entry name" value="Globin-like"/>
    <property type="match status" value="1"/>
</dbReference>
<reference evidence="5" key="1">
    <citation type="submission" date="2021-02" db="EMBL/GenBank/DDBJ databases">
        <title>Phycicoccus sp. MQZ13P-5T, whole genome shotgun sequence.</title>
        <authorList>
            <person name="Tuo L."/>
        </authorList>
    </citation>
    <scope>NUCLEOTIDE SEQUENCE</scope>
    <source>
        <strain evidence="5">MQZ13P-5</strain>
    </source>
</reference>
<keyword evidence="3" id="KW-0479">Metal-binding</keyword>
<dbReference type="InterPro" id="IPR001486">
    <property type="entry name" value="Hemoglobin_trunc"/>
</dbReference>
<evidence type="ECO:0000256" key="1">
    <source>
        <dbReference type="ARBA" id="ARBA00022448"/>
    </source>
</evidence>
<evidence type="ECO:0000256" key="4">
    <source>
        <dbReference type="ARBA" id="ARBA00023004"/>
    </source>
</evidence>
<comment type="caution">
    <text evidence="5">The sequence shown here is derived from an EMBL/GenBank/DDBJ whole genome shotgun (WGS) entry which is preliminary data.</text>
</comment>
<keyword evidence="1" id="KW-0813">Transport</keyword>
<keyword evidence="6" id="KW-1185">Reference proteome</keyword>
<organism evidence="5 6">
    <name type="scientific">Phycicoccus sonneratiae</name>
    <dbReference type="NCBI Taxonomy" id="2807628"/>
    <lineage>
        <taxon>Bacteria</taxon>
        <taxon>Bacillati</taxon>
        <taxon>Actinomycetota</taxon>
        <taxon>Actinomycetes</taxon>
        <taxon>Micrococcales</taxon>
        <taxon>Intrasporangiaceae</taxon>
        <taxon>Phycicoccus</taxon>
    </lineage>
</organism>
<dbReference type="RefSeq" id="WP_204129697.1">
    <property type="nucleotide sequence ID" value="NZ_JAFDVD010000003.1"/>
</dbReference>
<evidence type="ECO:0000313" key="5">
    <source>
        <dbReference type="EMBL" id="MBM6399227.1"/>
    </source>
</evidence>
<dbReference type="Pfam" id="PF01152">
    <property type="entry name" value="Bac_globin"/>
    <property type="match status" value="1"/>
</dbReference>
<dbReference type="EMBL" id="JAFDVD010000003">
    <property type="protein sequence ID" value="MBM6399227.1"/>
    <property type="molecule type" value="Genomic_DNA"/>
</dbReference>
<dbReference type="InterPro" id="IPR012292">
    <property type="entry name" value="Globin/Proto"/>
</dbReference>
<dbReference type="Gene3D" id="1.10.490.10">
    <property type="entry name" value="Globins"/>
    <property type="match status" value="1"/>
</dbReference>
<evidence type="ECO:0000256" key="3">
    <source>
        <dbReference type="ARBA" id="ARBA00022723"/>
    </source>
</evidence>
<name>A0ABS2CH73_9MICO</name>
<dbReference type="Proteomes" id="UP001430172">
    <property type="component" value="Unassembled WGS sequence"/>
</dbReference>
<dbReference type="InterPro" id="IPR009050">
    <property type="entry name" value="Globin-like_sf"/>
</dbReference>
<gene>
    <name evidence="5" type="ORF">JQN70_02380</name>
</gene>
<proteinExistence type="predicted"/>